<keyword evidence="3" id="KW-0222">Digestion</keyword>
<dbReference type="PANTHER" id="PTHR24276:SF91">
    <property type="entry name" value="AT26814P-RELATED"/>
    <property type="match status" value="1"/>
</dbReference>
<comment type="subcellular location">
    <subcellularLocation>
        <location evidence="1">Secreted</location>
        <location evidence="1">Extracellular space</location>
    </subcellularLocation>
</comment>
<dbReference type="InterPro" id="IPR050430">
    <property type="entry name" value="Peptidase_S1"/>
</dbReference>
<evidence type="ECO:0000256" key="3">
    <source>
        <dbReference type="ARBA" id="ARBA00022757"/>
    </source>
</evidence>
<dbReference type="AlphaFoldDB" id="A0A182FS02"/>
<dbReference type="InterPro" id="IPR018114">
    <property type="entry name" value="TRYPSIN_HIS"/>
</dbReference>
<dbReference type="InterPro" id="IPR001254">
    <property type="entry name" value="Trypsin_dom"/>
</dbReference>
<dbReference type="VEuPathDB" id="VectorBase:AALB017630"/>
<evidence type="ECO:0000256" key="1">
    <source>
        <dbReference type="ARBA" id="ARBA00004239"/>
    </source>
</evidence>
<reference evidence="9 10" key="1">
    <citation type="journal article" date="2017" name="G3 (Bethesda)">
        <title>The Physical Genome Mapping of Anopheles albimanus Corrected Scaffold Misassemblies and Identified Interarm Rearrangements in Genus Anopheles.</title>
        <authorList>
            <person name="Artemov G.N."/>
            <person name="Peery A.N."/>
            <person name="Jiang X."/>
            <person name="Tu Z."/>
            <person name="Stegniy V.N."/>
            <person name="Sharakhova M.V."/>
            <person name="Sharakhov I.V."/>
        </authorList>
    </citation>
    <scope>NUCLEOTIDE SEQUENCE [LARGE SCALE GENOMIC DNA]</scope>
    <source>
        <strain evidence="9 10">ALBI9_A</strain>
    </source>
</reference>
<dbReference type="GO" id="GO:0005576">
    <property type="term" value="C:extracellular region"/>
    <property type="evidence" value="ECO:0007669"/>
    <property type="project" value="UniProtKB-SubCell"/>
</dbReference>
<evidence type="ECO:0000256" key="4">
    <source>
        <dbReference type="ARBA" id="ARBA00022801"/>
    </source>
</evidence>
<dbReference type="InterPro" id="IPR043504">
    <property type="entry name" value="Peptidase_S1_PA_chymotrypsin"/>
</dbReference>
<evidence type="ECO:0000256" key="5">
    <source>
        <dbReference type="ARBA" id="ARBA00022825"/>
    </source>
</evidence>
<dbReference type="PRINTS" id="PR00722">
    <property type="entry name" value="CHYMOTRYPSIN"/>
</dbReference>
<dbReference type="PANTHER" id="PTHR24276">
    <property type="entry name" value="POLYSERASE-RELATED"/>
    <property type="match status" value="1"/>
</dbReference>
<organism evidence="9 10">
    <name type="scientific">Anopheles albimanus</name>
    <name type="common">New world malaria mosquito</name>
    <dbReference type="NCBI Taxonomy" id="7167"/>
    <lineage>
        <taxon>Eukaryota</taxon>
        <taxon>Metazoa</taxon>
        <taxon>Ecdysozoa</taxon>
        <taxon>Arthropoda</taxon>
        <taxon>Hexapoda</taxon>
        <taxon>Insecta</taxon>
        <taxon>Pterygota</taxon>
        <taxon>Neoptera</taxon>
        <taxon>Endopterygota</taxon>
        <taxon>Diptera</taxon>
        <taxon>Nematocera</taxon>
        <taxon>Culicoidea</taxon>
        <taxon>Culicidae</taxon>
        <taxon>Anophelinae</taxon>
        <taxon>Anopheles</taxon>
    </lineage>
</organism>
<dbReference type="InterPro" id="IPR009003">
    <property type="entry name" value="Peptidase_S1_PA"/>
</dbReference>
<name>A0A182FS02_ANOAL</name>
<dbReference type="FunFam" id="2.40.10.10:FF:000036">
    <property type="entry name" value="Trypsin beta"/>
    <property type="match status" value="1"/>
</dbReference>
<dbReference type="STRING" id="7167.A0A182FS02"/>
<dbReference type="FunFam" id="2.40.10.10:FF:000034">
    <property type="entry name" value="Eupolytin"/>
    <property type="match status" value="1"/>
</dbReference>
<dbReference type="Pfam" id="PF00089">
    <property type="entry name" value="Trypsin"/>
    <property type="match status" value="2"/>
</dbReference>
<keyword evidence="2" id="KW-0645">Protease</keyword>
<dbReference type="EnsemblMetazoa" id="AALB009328-RA">
    <property type="protein sequence ID" value="AALB009328-PA"/>
    <property type="gene ID" value="AALB009328"/>
</dbReference>
<dbReference type="VEuPathDB" id="VectorBase:AALB20_030817"/>
<evidence type="ECO:0000256" key="2">
    <source>
        <dbReference type="ARBA" id="ARBA00022670"/>
    </source>
</evidence>
<dbReference type="Proteomes" id="UP000069272">
    <property type="component" value="Chromosome 2R"/>
</dbReference>
<dbReference type="GO" id="GO:0004252">
    <property type="term" value="F:serine-type endopeptidase activity"/>
    <property type="evidence" value="ECO:0007669"/>
    <property type="project" value="InterPro"/>
</dbReference>
<dbReference type="InterPro" id="IPR001314">
    <property type="entry name" value="Peptidase_S1A"/>
</dbReference>
<keyword evidence="5" id="KW-0720">Serine protease</keyword>
<keyword evidence="6" id="KW-1015">Disulfide bond</keyword>
<dbReference type="CDD" id="cd00190">
    <property type="entry name" value="Tryp_SPc"/>
    <property type="match status" value="2"/>
</dbReference>
<protein>
    <recommendedName>
        <fullName evidence="8">Peptidase S1 domain-containing protein</fullName>
    </recommendedName>
</protein>
<dbReference type="VEuPathDB" id="VectorBase:AALB20_034677"/>
<evidence type="ECO:0000259" key="8">
    <source>
        <dbReference type="PROSITE" id="PS50240"/>
    </source>
</evidence>
<dbReference type="GO" id="GO:0006508">
    <property type="term" value="P:proteolysis"/>
    <property type="evidence" value="ECO:0007669"/>
    <property type="project" value="UniProtKB-KW"/>
</dbReference>
<evidence type="ECO:0000313" key="10">
    <source>
        <dbReference type="Proteomes" id="UP000069272"/>
    </source>
</evidence>
<feature type="domain" description="Peptidase S1" evidence="8">
    <location>
        <begin position="58"/>
        <end position="279"/>
    </location>
</feature>
<dbReference type="SUPFAM" id="SSF50494">
    <property type="entry name" value="Trypsin-like serine proteases"/>
    <property type="match status" value="2"/>
</dbReference>
<evidence type="ECO:0000256" key="7">
    <source>
        <dbReference type="ARBA" id="ARBA00024195"/>
    </source>
</evidence>
<feature type="domain" description="Peptidase S1" evidence="8">
    <location>
        <begin position="295"/>
        <end position="450"/>
    </location>
</feature>
<dbReference type="VEuPathDB" id="VectorBase:AALB017629"/>
<dbReference type="InterPro" id="IPR033116">
    <property type="entry name" value="TRYPSIN_SER"/>
</dbReference>
<dbReference type="PROSITE" id="PS50240">
    <property type="entry name" value="TRYPSIN_DOM"/>
    <property type="match status" value="2"/>
</dbReference>
<dbReference type="GO" id="GO:0007586">
    <property type="term" value="P:digestion"/>
    <property type="evidence" value="ECO:0007669"/>
    <property type="project" value="UniProtKB-KW"/>
</dbReference>
<evidence type="ECO:0000256" key="6">
    <source>
        <dbReference type="ARBA" id="ARBA00023157"/>
    </source>
</evidence>
<dbReference type="SMART" id="SM00020">
    <property type="entry name" value="Tryp_SPc"/>
    <property type="match status" value="2"/>
</dbReference>
<proteinExistence type="inferred from homology"/>
<reference evidence="9" key="2">
    <citation type="submission" date="2022-08" db="UniProtKB">
        <authorList>
            <consortium name="EnsemblMetazoa"/>
        </authorList>
    </citation>
    <scope>IDENTIFICATION</scope>
    <source>
        <strain evidence="9">STECLA/ALBI9_A</strain>
    </source>
</reference>
<dbReference type="Gene3D" id="2.40.10.10">
    <property type="entry name" value="Trypsin-like serine proteases"/>
    <property type="match status" value="3"/>
</dbReference>
<sequence>MNSLPASAIACIISVTMKTFVLLSLFVAGALAGIEEDIWLSKQIRLDGGVEAEHGGRIVGGSAVAISQFPYQLSLRQNGNHICGASVISGNWALSAAHCTFPMPAISFRGGSASRTSGGVIFQAAQIINHPNYNSANLNNDVCVIRITTSFVGTNIAPIRLVGSGVNIGAGTNSVVSGWGLTSAGGSLAANLMAVNIPVVAQATCSNQWGANRITAAMICAGAPGRDSCNGDSGGPLVTGGQQFGVVSWGAVQCGGSLPGVYANVGNAGIRSFISQNTGVAGSANRLIGGTIYTVAQVINHPRFNEYTIEYDVSLLRVNLDFVGQFISAVTLPPATSGYAPGTRANVSGWGLQSVPGPLPMQLQWIDVPLISMDDCRNRWPSEWITPDMLCTDEIGRDTCNGDSGGPLVVNGYQMGVSSWGSSDCSGSLPAIYANTADPSVRSFIQENTGI</sequence>
<keyword evidence="4" id="KW-0378">Hydrolase</keyword>
<dbReference type="PROSITE" id="PS00134">
    <property type="entry name" value="TRYPSIN_HIS"/>
    <property type="match status" value="1"/>
</dbReference>
<keyword evidence="10" id="KW-1185">Reference proteome</keyword>
<accession>A0A182FS02</accession>
<dbReference type="PROSITE" id="PS00135">
    <property type="entry name" value="TRYPSIN_SER"/>
    <property type="match status" value="2"/>
</dbReference>
<comment type="similarity">
    <text evidence="7">Belongs to the peptidase S1 family. CLIP subfamily.</text>
</comment>
<evidence type="ECO:0000313" key="9">
    <source>
        <dbReference type="EnsemblMetazoa" id="AALB009328-PA"/>
    </source>
</evidence>